<comment type="caution">
    <text evidence="6">The sequence shown here is derived from an EMBL/GenBank/DDBJ whole genome shotgun (WGS) entry which is preliminary data.</text>
</comment>
<gene>
    <name evidence="6" type="ORF">B9Q04_04640</name>
</gene>
<evidence type="ECO:0000256" key="3">
    <source>
        <dbReference type="RuleBase" id="RU003733"/>
    </source>
</evidence>
<evidence type="ECO:0000313" key="6">
    <source>
        <dbReference type="EMBL" id="PSO08612.1"/>
    </source>
</evidence>
<dbReference type="AlphaFoldDB" id="A0A2R6CCI4"/>
<keyword evidence="1 3" id="KW-0808">Transferase</keyword>
<evidence type="ECO:0000256" key="1">
    <source>
        <dbReference type="ARBA" id="ARBA00022679"/>
    </source>
</evidence>
<dbReference type="InterPro" id="IPR018485">
    <property type="entry name" value="FGGY_C"/>
</dbReference>
<evidence type="ECO:0008006" key="8">
    <source>
        <dbReference type="Google" id="ProtNLM"/>
    </source>
</evidence>
<feature type="domain" description="Carbohydrate kinase FGGY N-terminal" evidence="4">
    <location>
        <begin position="6"/>
        <end position="241"/>
    </location>
</feature>
<reference evidence="6 7" key="1">
    <citation type="submission" date="2017-04" db="EMBL/GenBank/DDBJ databases">
        <title>Novel microbial lineages endemic to geothermal iron-oxide mats fill important gaps in the evolutionary history of Archaea.</title>
        <authorList>
            <person name="Jay Z.J."/>
            <person name="Beam J.P."/>
            <person name="Dlakic M."/>
            <person name="Rusch D.B."/>
            <person name="Kozubal M.A."/>
            <person name="Inskeep W.P."/>
        </authorList>
    </citation>
    <scope>NUCLEOTIDE SEQUENCE [LARGE SCALE GENOMIC DNA]</scope>
    <source>
        <strain evidence="6">BE_D</strain>
    </source>
</reference>
<dbReference type="PROSITE" id="PS00445">
    <property type="entry name" value="FGGY_KINASES_2"/>
    <property type="match status" value="1"/>
</dbReference>
<dbReference type="PIRSF" id="PIRSF000538">
    <property type="entry name" value="GlpK"/>
    <property type="match status" value="1"/>
</dbReference>
<dbReference type="GO" id="GO:0016773">
    <property type="term" value="F:phosphotransferase activity, alcohol group as acceptor"/>
    <property type="evidence" value="ECO:0007669"/>
    <property type="project" value="InterPro"/>
</dbReference>
<dbReference type="EMBL" id="NEXF01000068">
    <property type="protein sequence ID" value="PSO08612.1"/>
    <property type="molecule type" value="Genomic_DNA"/>
</dbReference>
<evidence type="ECO:0000313" key="7">
    <source>
        <dbReference type="Proteomes" id="UP000242015"/>
    </source>
</evidence>
<evidence type="ECO:0000256" key="2">
    <source>
        <dbReference type="ARBA" id="ARBA00022777"/>
    </source>
</evidence>
<dbReference type="InterPro" id="IPR043129">
    <property type="entry name" value="ATPase_NBD"/>
</dbReference>
<protein>
    <recommendedName>
        <fullName evidence="8">Xylulokinase</fullName>
    </recommendedName>
</protein>
<keyword evidence="2 3" id="KW-0418">Kinase</keyword>
<dbReference type="InterPro" id="IPR018483">
    <property type="entry name" value="Carb_kinase_FGGY_CS"/>
</dbReference>
<dbReference type="InterPro" id="IPR018484">
    <property type="entry name" value="FGGY_N"/>
</dbReference>
<dbReference type="CDD" id="cd07808">
    <property type="entry name" value="ASKHA_NBD_FGGY_EcXK-like"/>
    <property type="match status" value="1"/>
</dbReference>
<dbReference type="InterPro" id="IPR000577">
    <property type="entry name" value="Carb_kinase_FGGY"/>
</dbReference>
<dbReference type="Proteomes" id="UP000242015">
    <property type="component" value="Unassembled WGS sequence"/>
</dbReference>
<sequence length="479" mass="52744">MTDELYGALDVGTTSCKFVVVSGEGEVKASASSEYETKYPKPGWAEQNPTDWIVAVKECLRAVGKQTLSKIAALSVDAPAHTIVFLDENDQPLRPSLIWEDQRASEEAEAIRAEDGDLIQSICYNQVKPIFGLPQLMWVMKNDSQTWKRTAKLTFIKDFVRGFLTGSVEYTDPADPIGTLFFDVNKKDWSDYLCDKYGIDKEKLPDIRQATSIGGEVSKKASNETMLPEGIPVKVGTIDVATDHLASGAVETGDLMIKVSTVGVLSIVVDKPLQRTVNYTIPVREKWISKSNTLYAGASYKWVRRLFSEESYESMDALAAQSPEGSNGLLFHPYLGGEASPYWSSQMRGAFHGVSSTTSRSDVFRSVLEGVAFSLRDSLSEFGDPPIGHGVIVGGAARSDLWCQIIADVLQVEVSRVRHSDAAYGSAMIAASADELLGDLIKRWVITEKSFSPNRRTTYGDMFEKYRKIASFLASLMSK</sequence>
<dbReference type="GO" id="GO:0016301">
    <property type="term" value="F:kinase activity"/>
    <property type="evidence" value="ECO:0007669"/>
    <property type="project" value="UniProtKB-KW"/>
</dbReference>
<dbReference type="GO" id="GO:0005975">
    <property type="term" value="P:carbohydrate metabolic process"/>
    <property type="evidence" value="ECO:0007669"/>
    <property type="project" value="InterPro"/>
</dbReference>
<name>A0A2R6CCI4_9ARCH</name>
<dbReference type="PANTHER" id="PTHR43095">
    <property type="entry name" value="SUGAR KINASE"/>
    <property type="match status" value="1"/>
</dbReference>
<dbReference type="SUPFAM" id="SSF53067">
    <property type="entry name" value="Actin-like ATPase domain"/>
    <property type="match status" value="2"/>
</dbReference>
<proteinExistence type="inferred from homology"/>
<evidence type="ECO:0000259" key="4">
    <source>
        <dbReference type="Pfam" id="PF00370"/>
    </source>
</evidence>
<organism evidence="6 7">
    <name type="scientific">Candidatus Marsarchaeota G2 archaeon BE_D</name>
    <dbReference type="NCBI Taxonomy" id="1978158"/>
    <lineage>
        <taxon>Archaea</taxon>
        <taxon>Candidatus Marsarchaeota</taxon>
        <taxon>Candidatus Marsarchaeota group 2</taxon>
    </lineage>
</organism>
<accession>A0A2R6CCI4</accession>
<comment type="similarity">
    <text evidence="3">Belongs to the FGGY kinase family.</text>
</comment>
<dbReference type="Gene3D" id="3.30.420.40">
    <property type="match status" value="2"/>
</dbReference>
<evidence type="ECO:0000259" key="5">
    <source>
        <dbReference type="Pfam" id="PF02782"/>
    </source>
</evidence>
<dbReference type="Pfam" id="PF00370">
    <property type="entry name" value="FGGY_N"/>
    <property type="match status" value="1"/>
</dbReference>
<dbReference type="Pfam" id="PF02782">
    <property type="entry name" value="FGGY_C"/>
    <property type="match status" value="1"/>
</dbReference>
<feature type="domain" description="Carbohydrate kinase FGGY C-terminal" evidence="5">
    <location>
        <begin position="284"/>
        <end position="433"/>
    </location>
</feature>
<dbReference type="InterPro" id="IPR050406">
    <property type="entry name" value="FGGY_Carb_Kinase"/>
</dbReference>